<evidence type="ECO:0000256" key="7">
    <source>
        <dbReference type="ARBA" id="ARBA00047899"/>
    </source>
</evidence>
<proteinExistence type="predicted"/>
<dbReference type="EC" id="2.7.11.1" evidence="1"/>
<dbReference type="PROSITE" id="PS00108">
    <property type="entry name" value="PROTEIN_KINASE_ST"/>
    <property type="match status" value="1"/>
</dbReference>
<reference evidence="12 13" key="1">
    <citation type="journal article" date="2015" name="Genome Biol. Evol.">
        <title>Phylogenomic analyses indicate that early fungi evolved digesting cell walls of algal ancestors of land plants.</title>
        <authorList>
            <person name="Chang Y."/>
            <person name="Wang S."/>
            <person name="Sekimoto S."/>
            <person name="Aerts A.L."/>
            <person name="Choi C."/>
            <person name="Clum A."/>
            <person name="LaButti K.M."/>
            <person name="Lindquist E.A."/>
            <person name="Yee Ngan C."/>
            <person name="Ohm R.A."/>
            <person name="Salamov A.A."/>
            <person name="Grigoriev I.V."/>
            <person name="Spatafora J.W."/>
            <person name="Berbee M.L."/>
        </authorList>
    </citation>
    <scope>NUCLEOTIDE SEQUENCE [LARGE SCALE GENOMIC DNA]</scope>
    <source>
        <strain evidence="12 13">JEL478</strain>
    </source>
</reference>
<dbReference type="OrthoDB" id="541276at2759"/>
<evidence type="ECO:0000256" key="6">
    <source>
        <dbReference type="ARBA" id="ARBA00022840"/>
    </source>
</evidence>
<name>A0A139A672_GONPJ</name>
<dbReference type="STRING" id="1344416.A0A139A672"/>
<dbReference type="GO" id="GO:0005634">
    <property type="term" value="C:nucleus"/>
    <property type="evidence" value="ECO:0007669"/>
    <property type="project" value="TreeGrafter"/>
</dbReference>
<dbReference type="PROSITE" id="PS00107">
    <property type="entry name" value="PROTEIN_KINASE_ATP"/>
    <property type="match status" value="1"/>
</dbReference>
<dbReference type="PANTHER" id="PTHR24343:SF541">
    <property type="entry name" value="SERINE_THREONINE-PROTEIN KINASE SKS1-RELATED"/>
    <property type="match status" value="1"/>
</dbReference>
<dbReference type="InterPro" id="IPR000719">
    <property type="entry name" value="Prot_kinase_dom"/>
</dbReference>
<evidence type="ECO:0000256" key="4">
    <source>
        <dbReference type="ARBA" id="ARBA00022741"/>
    </source>
</evidence>
<dbReference type="Pfam" id="PF00069">
    <property type="entry name" value="Pkinase"/>
    <property type="match status" value="1"/>
</dbReference>
<feature type="compositionally biased region" description="Basic and acidic residues" evidence="10">
    <location>
        <begin position="840"/>
        <end position="854"/>
    </location>
</feature>
<evidence type="ECO:0000256" key="10">
    <source>
        <dbReference type="SAM" id="MobiDB-lite"/>
    </source>
</evidence>
<dbReference type="InterPro" id="IPR008271">
    <property type="entry name" value="Ser/Thr_kinase_AS"/>
</dbReference>
<evidence type="ECO:0000256" key="3">
    <source>
        <dbReference type="ARBA" id="ARBA00022679"/>
    </source>
</evidence>
<keyword evidence="2" id="KW-0723">Serine/threonine-protein kinase</keyword>
<dbReference type="GO" id="GO:0005737">
    <property type="term" value="C:cytoplasm"/>
    <property type="evidence" value="ECO:0007669"/>
    <property type="project" value="TreeGrafter"/>
</dbReference>
<keyword evidence="3" id="KW-0808">Transferase</keyword>
<feature type="region of interest" description="Disordered" evidence="10">
    <location>
        <begin position="749"/>
        <end position="855"/>
    </location>
</feature>
<feature type="compositionally biased region" description="Basic and acidic residues" evidence="10">
    <location>
        <begin position="813"/>
        <end position="832"/>
    </location>
</feature>
<feature type="region of interest" description="Disordered" evidence="10">
    <location>
        <begin position="570"/>
        <end position="608"/>
    </location>
</feature>
<feature type="binding site" evidence="9">
    <location>
        <position position="217"/>
    </location>
    <ligand>
        <name>ATP</name>
        <dbReference type="ChEBI" id="CHEBI:30616"/>
    </ligand>
</feature>
<feature type="region of interest" description="Disordered" evidence="10">
    <location>
        <begin position="868"/>
        <end position="917"/>
    </location>
</feature>
<accession>A0A139A672</accession>
<dbReference type="GO" id="GO:0005524">
    <property type="term" value="F:ATP binding"/>
    <property type="evidence" value="ECO:0007669"/>
    <property type="project" value="UniProtKB-UniRule"/>
</dbReference>
<evidence type="ECO:0000256" key="2">
    <source>
        <dbReference type="ARBA" id="ARBA00022527"/>
    </source>
</evidence>
<feature type="compositionally biased region" description="Basic residues" evidence="10">
    <location>
        <begin position="783"/>
        <end position="796"/>
    </location>
</feature>
<evidence type="ECO:0000313" key="12">
    <source>
        <dbReference type="EMBL" id="KXS12149.1"/>
    </source>
</evidence>
<comment type="catalytic activity">
    <reaction evidence="8">
        <text>L-seryl-[protein] + ATP = O-phospho-L-seryl-[protein] + ADP + H(+)</text>
        <dbReference type="Rhea" id="RHEA:17989"/>
        <dbReference type="Rhea" id="RHEA-COMP:9863"/>
        <dbReference type="Rhea" id="RHEA-COMP:11604"/>
        <dbReference type="ChEBI" id="CHEBI:15378"/>
        <dbReference type="ChEBI" id="CHEBI:29999"/>
        <dbReference type="ChEBI" id="CHEBI:30616"/>
        <dbReference type="ChEBI" id="CHEBI:83421"/>
        <dbReference type="ChEBI" id="CHEBI:456216"/>
        <dbReference type="EC" id="2.7.11.1"/>
    </reaction>
</comment>
<organism evidence="12 13">
    <name type="scientific">Gonapodya prolifera (strain JEL478)</name>
    <name type="common">Monoblepharis prolifera</name>
    <dbReference type="NCBI Taxonomy" id="1344416"/>
    <lineage>
        <taxon>Eukaryota</taxon>
        <taxon>Fungi</taxon>
        <taxon>Fungi incertae sedis</taxon>
        <taxon>Chytridiomycota</taxon>
        <taxon>Chytridiomycota incertae sedis</taxon>
        <taxon>Monoblepharidomycetes</taxon>
        <taxon>Monoblepharidales</taxon>
        <taxon>Gonapodyaceae</taxon>
        <taxon>Gonapodya</taxon>
    </lineage>
</organism>
<dbReference type="AlphaFoldDB" id="A0A139A672"/>
<evidence type="ECO:0000313" key="13">
    <source>
        <dbReference type="Proteomes" id="UP000070544"/>
    </source>
</evidence>
<dbReference type="Gene3D" id="1.10.510.10">
    <property type="entry name" value="Transferase(Phosphotransferase) domain 1"/>
    <property type="match status" value="1"/>
</dbReference>
<comment type="catalytic activity">
    <reaction evidence="7">
        <text>L-threonyl-[protein] + ATP = O-phospho-L-threonyl-[protein] + ADP + H(+)</text>
        <dbReference type="Rhea" id="RHEA:46608"/>
        <dbReference type="Rhea" id="RHEA-COMP:11060"/>
        <dbReference type="Rhea" id="RHEA-COMP:11605"/>
        <dbReference type="ChEBI" id="CHEBI:15378"/>
        <dbReference type="ChEBI" id="CHEBI:30013"/>
        <dbReference type="ChEBI" id="CHEBI:30616"/>
        <dbReference type="ChEBI" id="CHEBI:61977"/>
        <dbReference type="ChEBI" id="CHEBI:456216"/>
        <dbReference type="EC" id="2.7.11.1"/>
    </reaction>
</comment>
<dbReference type="GO" id="GO:0004674">
    <property type="term" value="F:protein serine/threonine kinase activity"/>
    <property type="evidence" value="ECO:0007669"/>
    <property type="project" value="UniProtKB-KW"/>
</dbReference>
<keyword evidence="4 9" id="KW-0547">Nucleotide-binding</keyword>
<feature type="domain" description="Protein kinase" evidence="11">
    <location>
        <begin position="186"/>
        <end position="528"/>
    </location>
</feature>
<dbReference type="Proteomes" id="UP000070544">
    <property type="component" value="Unassembled WGS sequence"/>
</dbReference>
<keyword evidence="6 9" id="KW-0067">ATP-binding</keyword>
<feature type="region of interest" description="Disordered" evidence="10">
    <location>
        <begin position="392"/>
        <end position="422"/>
    </location>
</feature>
<keyword evidence="13" id="KW-1185">Reference proteome</keyword>
<gene>
    <name evidence="12" type="ORF">M427DRAFT_147300</name>
</gene>
<feature type="region of interest" description="Disordered" evidence="10">
    <location>
        <begin position="645"/>
        <end position="692"/>
    </location>
</feature>
<dbReference type="SUPFAM" id="SSF56112">
    <property type="entry name" value="Protein kinase-like (PK-like)"/>
    <property type="match status" value="1"/>
</dbReference>
<sequence length="966" mass="102673">MQAIRGRRADAVDAAGEDVDVHRLNGSKHPPRTTSSVQSNLTLGLDDSVFDYGYGATDQALELSRMDLMGGRGSGTKRGSLATLNMDGGDDVPDDWVSGYDGEYMDPWTNVPVPFPRSVPDRSFLLSGDDDTESLAESIMSVGAGDGMTQGLRQEDLDSLINLRIPAHPSFISSTPHLSPLWSHPLTLSKLLGSGSFAAVYLAHSAATPTAGNLAVKILFCPDTSAEYTEDSDDSPPSAGGWSSLPSDPALRVELEALRRLRHTPGVVRAYRSVGLPVSTPGTPLLRISSRASMLSPTTPTSATTARFRSVFCVVMEYCPSDLYDEVDRASNVALSGSGLDSARISQVLKVLTSALRDSHERGVWHRDLKPENVLVGNDGLPRLADFGLAHLSPHPTPTRGDSYSRTFGTGSERYLPPESLPPHPNRSFSSFADAYDCAKVDAWSLAIVAITLVAARCPWEKADPRSSASYSLYLAADEEAGLEGRAAWIKEEFDVSDSAATWVARGLDPDPDARWGVANMLAGLTRVRGWRDGGDGVEEELEHEVWGSAMTSRTVGGWLPSTPAIRPSLSIPSGSQKLSGGHLHPLSFLSHSPTHLSPPAASRTPLTPRSYVTARSWVADRGLSGVSWGDLDSDGEMDEVDWGAVPVFGSGSEDEGEESETRGGSRGGRRGSDEKKASGVVPKGGLLGRRNSASQGMFAFDEEDEEVFDKSANTGATPVGAAVTTTAVGLDGSGYFVPLRDGPGVVRRVSKRAEGPAPALGNVNVDEDSEVPATPASPEKEKKKKKKKKRSRSKSVSRGADGAFDVDTTEAAGKEAGKEEEAKDQAKEGKDKKKKKKKDKSEKTREEQDKEKAVAVAAEVKVETKGAVNVGKTDTPAPETKPKEKMRKAKSTLADDVAIGSGAPATSPAIGNTLGDVKAPKTVSVDKEDTRGRSKVAQDVGVEKEVKGVKGKGEKVGKKEARRVA</sequence>
<dbReference type="InterPro" id="IPR017441">
    <property type="entry name" value="Protein_kinase_ATP_BS"/>
</dbReference>
<dbReference type="EMBL" id="KQ965791">
    <property type="protein sequence ID" value="KXS12149.1"/>
    <property type="molecule type" value="Genomic_DNA"/>
</dbReference>
<keyword evidence="5 12" id="KW-0418">Kinase</keyword>
<feature type="compositionally biased region" description="Polar residues" evidence="10">
    <location>
        <begin position="400"/>
        <end position="410"/>
    </location>
</feature>
<dbReference type="SMART" id="SM00220">
    <property type="entry name" value="S_TKc"/>
    <property type="match status" value="1"/>
</dbReference>
<dbReference type="PANTHER" id="PTHR24343">
    <property type="entry name" value="SERINE/THREONINE KINASE"/>
    <property type="match status" value="1"/>
</dbReference>
<evidence type="ECO:0000256" key="8">
    <source>
        <dbReference type="ARBA" id="ARBA00048679"/>
    </source>
</evidence>
<dbReference type="InterPro" id="IPR011009">
    <property type="entry name" value="Kinase-like_dom_sf"/>
</dbReference>
<evidence type="ECO:0000259" key="11">
    <source>
        <dbReference type="PROSITE" id="PS50011"/>
    </source>
</evidence>
<evidence type="ECO:0000256" key="5">
    <source>
        <dbReference type="ARBA" id="ARBA00022777"/>
    </source>
</evidence>
<protein>
    <recommendedName>
        <fullName evidence="1">non-specific serine/threonine protein kinase</fullName>
        <ecNumber evidence="1">2.7.11.1</ecNumber>
    </recommendedName>
</protein>
<dbReference type="PROSITE" id="PS50011">
    <property type="entry name" value="PROTEIN_KINASE_DOM"/>
    <property type="match status" value="1"/>
</dbReference>
<evidence type="ECO:0000256" key="9">
    <source>
        <dbReference type="PROSITE-ProRule" id="PRU10141"/>
    </source>
</evidence>
<evidence type="ECO:0000256" key="1">
    <source>
        <dbReference type="ARBA" id="ARBA00012513"/>
    </source>
</evidence>